<accession>A0ACB7YEM7</accession>
<name>A0ACB7YEM7_9ERIC</name>
<reference evidence="1 2" key="1">
    <citation type="journal article" date="2021" name="Hortic Res">
        <title>High-quality reference genome and annotation aids understanding of berry development for evergreen blueberry (Vaccinium darrowii).</title>
        <authorList>
            <person name="Yu J."/>
            <person name="Hulse-Kemp A.M."/>
            <person name="Babiker E."/>
            <person name="Staton M."/>
        </authorList>
    </citation>
    <scope>NUCLEOTIDE SEQUENCE [LARGE SCALE GENOMIC DNA]</scope>
    <source>
        <strain evidence="2">cv. NJ 8807/NJ 8810</strain>
        <tissue evidence="1">Young leaf</tissue>
    </source>
</reference>
<organism evidence="1 2">
    <name type="scientific">Vaccinium darrowii</name>
    <dbReference type="NCBI Taxonomy" id="229202"/>
    <lineage>
        <taxon>Eukaryota</taxon>
        <taxon>Viridiplantae</taxon>
        <taxon>Streptophyta</taxon>
        <taxon>Embryophyta</taxon>
        <taxon>Tracheophyta</taxon>
        <taxon>Spermatophyta</taxon>
        <taxon>Magnoliopsida</taxon>
        <taxon>eudicotyledons</taxon>
        <taxon>Gunneridae</taxon>
        <taxon>Pentapetalae</taxon>
        <taxon>asterids</taxon>
        <taxon>Ericales</taxon>
        <taxon>Ericaceae</taxon>
        <taxon>Vaccinioideae</taxon>
        <taxon>Vaccinieae</taxon>
        <taxon>Vaccinium</taxon>
    </lineage>
</organism>
<keyword evidence="2" id="KW-1185">Reference proteome</keyword>
<proteinExistence type="predicted"/>
<protein>
    <submittedName>
        <fullName evidence="1">Uncharacterized protein</fullName>
    </submittedName>
</protein>
<sequence>MDAPFTLMLTLLLLSSVFSVDIYPGSTLYASNLTRTWTSPNENFSVGFIADGSTHYAAVTYNGIPVWKAGGNDKGGGAVDSSASLRFLADGNSASSTDPPAPSCGSPTPPAAVSSLPPSTTLVTFSGNLTLRWNNYVVDWSLGLRSSLNNVNLTSPSLSLESNGTLSVFDPSLSSPVVMAYSSDYAEGSGIHRFLRLDSDGNLRIYSSAKETGKITERWAAVTNQCLVFGYCGDVGICSFNDSGPICGCPSPDFDPIEPNNRRKGCLVVVVTQEKSKIVGIFQSIFPSRLRLSRVNPILIQGVAIRHKSYGMVLLEVVSGRRSFEVSPETDHKKFYVWAFEEFEKGNVKEIVDKSMVHQEEVNMGQVIRAIQVAFWCIQENPSHRPTMGKVVQMLEGITAIRNPPKPNVVFEEGFYGKNENVSGHDVSVFSTFVDSTRVPSTSSSFRTAQTSSFVLEWNLGRASSSF</sequence>
<evidence type="ECO:0000313" key="1">
    <source>
        <dbReference type="EMBL" id="KAH7851622.1"/>
    </source>
</evidence>
<dbReference type="EMBL" id="CM037158">
    <property type="protein sequence ID" value="KAH7851622.1"/>
    <property type="molecule type" value="Genomic_DNA"/>
</dbReference>
<gene>
    <name evidence="1" type="ORF">Vadar_014412</name>
</gene>
<dbReference type="Proteomes" id="UP000828048">
    <property type="component" value="Chromosome 8"/>
</dbReference>
<evidence type="ECO:0000313" key="2">
    <source>
        <dbReference type="Proteomes" id="UP000828048"/>
    </source>
</evidence>
<comment type="caution">
    <text evidence="1">The sequence shown here is derived from an EMBL/GenBank/DDBJ whole genome shotgun (WGS) entry which is preliminary data.</text>
</comment>